<dbReference type="KEGG" id="adl:AURDEDRAFT_177582"/>
<reference evidence="2" key="1">
    <citation type="journal article" date="2012" name="Science">
        <title>The Paleozoic origin of enzymatic lignin decomposition reconstructed from 31 fungal genomes.</title>
        <authorList>
            <person name="Floudas D."/>
            <person name="Binder M."/>
            <person name="Riley R."/>
            <person name="Barry K."/>
            <person name="Blanchette R.A."/>
            <person name="Henrissat B."/>
            <person name="Martinez A.T."/>
            <person name="Otillar R."/>
            <person name="Spatafora J.W."/>
            <person name="Yadav J.S."/>
            <person name="Aerts A."/>
            <person name="Benoit I."/>
            <person name="Boyd A."/>
            <person name="Carlson A."/>
            <person name="Copeland A."/>
            <person name="Coutinho P.M."/>
            <person name="de Vries R.P."/>
            <person name="Ferreira P."/>
            <person name="Findley K."/>
            <person name="Foster B."/>
            <person name="Gaskell J."/>
            <person name="Glotzer D."/>
            <person name="Gorecki P."/>
            <person name="Heitman J."/>
            <person name="Hesse C."/>
            <person name="Hori C."/>
            <person name="Igarashi K."/>
            <person name="Jurgens J.A."/>
            <person name="Kallen N."/>
            <person name="Kersten P."/>
            <person name="Kohler A."/>
            <person name="Kuees U."/>
            <person name="Kumar T.K.A."/>
            <person name="Kuo A."/>
            <person name="LaButti K."/>
            <person name="Larrondo L.F."/>
            <person name="Lindquist E."/>
            <person name="Ling A."/>
            <person name="Lombard V."/>
            <person name="Lucas S."/>
            <person name="Lundell T."/>
            <person name="Martin R."/>
            <person name="McLaughlin D.J."/>
            <person name="Morgenstern I."/>
            <person name="Morin E."/>
            <person name="Murat C."/>
            <person name="Nagy L.G."/>
            <person name="Nolan M."/>
            <person name="Ohm R.A."/>
            <person name="Patyshakuliyeva A."/>
            <person name="Rokas A."/>
            <person name="Ruiz-Duenas F.J."/>
            <person name="Sabat G."/>
            <person name="Salamov A."/>
            <person name="Samejima M."/>
            <person name="Schmutz J."/>
            <person name="Slot J.C."/>
            <person name="St John F."/>
            <person name="Stenlid J."/>
            <person name="Sun H."/>
            <person name="Sun S."/>
            <person name="Syed K."/>
            <person name="Tsang A."/>
            <person name="Wiebenga A."/>
            <person name="Young D."/>
            <person name="Pisabarro A."/>
            <person name="Eastwood D.C."/>
            <person name="Martin F."/>
            <person name="Cullen D."/>
            <person name="Grigoriev I.V."/>
            <person name="Hibbett D.S."/>
        </authorList>
    </citation>
    <scope>NUCLEOTIDE SEQUENCE [LARGE SCALE GENOMIC DNA]</scope>
    <source>
        <strain evidence="2">TFB10046</strain>
    </source>
</reference>
<organism evidence="1 2">
    <name type="scientific">Auricularia subglabra (strain TFB-10046 / SS5)</name>
    <name type="common">White-rot fungus</name>
    <name type="synonym">Auricularia delicata (strain TFB10046)</name>
    <dbReference type="NCBI Taxonomy" id="717982"/>
    <lineage>
        <taxon>Eukaryota</taxon>
        <taxon>Fungi</taxon>
        <taxon>Dikarya</taxon>
        <taxon>Basidiomycota</taxon>
        <taxon>Agaricomycotina</taxon>
        <taxon>Agaricomycetes</taxon>
        <taxon>Auriculariales</taxon>
        <taxon>Auriculariaceae</taxon>
        <taxon>Auricularia</taxon>
    </lineage>
</organism>
<keyword evidence="2" id="KW-1185">Reference proteome</keyword>
<evidence type="ECO:0000313" key="1">
    <source>
        <dbReference type="EMBL" id="EJD33344.1"/>
    </source>
</evidence>
<dbReference type="InParanoid" id="J0CST0"/>
<accession>J0CST0</accession>
<gene>
    <name evidence="1" type="ORF">AURDEDRAFT_177582</name>
</gene>
<sequence length="425" mass="47905">MGTLAGLLRRAGNSPVDVHVTHISFLDLHEVVRILGDHIYHIRTLALYTSAPKLDDFHMPLVCTIFEKPAPLLEVVDIQLFEVSIAEESRHLDSLQDASLRLPPQSLRQAPKLRQLSFRTMTFPQAAVDCFLAVTRMELDGVSLSADQMSAIVSLPCLRSLHLEIGGCALPNTRPPPTFRLDELWLFGLWDNQTTNPDLFGSVLRYLGFPRIRHLTTANQQLLDIASPPSFDPLILLVDDWVCRNDCNGEIGVAWRLVDHRGFLFDFVEIISLSAPYNLDTRVLVNLIEIEIPYHELVTYTRDLALPQLKRLCLRVRAPDTARWTSERSREDNIRCPSLYTLELWSYPEQSTISIQAAQLLHLITGYLTLAPHRPADVVLRGTTVVYRSQLDLLNPAVATIRDGDGPAPPPFVLELQSKWHASVP</sequence>
<dbReference type="SUPFAM" id="SSF52047">
    <property type="entry name" value="RNI-like"/>
    <property type="match status" value="1"/>
</dbReference>
<dbReference type="EMBL" id="JH688287">
    <property type="protein sequence ID" value="EJD33344.1"/>
    <property type="molecule type" value="Genomic_DNA"/>
</dbReference>
<name>J0CST0_AURST</name>
<protein>
    <recommendedName>
        <fullName evidence="3">F-box domain-containing protein</fullName>
    </recommendedName>
</protein>
<dbReference type="Proteomes" id="UP000006514">
    <property type="component" value="Unassembled WGS sequence"/>
</dbReference>
<proteinExistence type="predicted"/>
<evidence type="ECO:0008006" key="3">
    <source>
        <dbReference type="Google" id="ProtNLM"/>
    </source>
</evidence>
<evidence type="ECO:0000313" key="2">
    <source>
        <dbReference type="Proteomes" id="UP000006514"/>
    </source>
</evidence>
<dbReference type="AlphaFoldDB" id="J0CST0"/>